<sequence length="313" mass="35288">MKYLIITTIAVLSCINAWACDICGCQLGGYSFGILSQNPTHFIGVRYSQAQFYAHIDNETLPDEYSDDIYRTMELMGRYVISKKWQISAVLPYSYNVMDGNSQKTTVKGIGDPILIGYYNVINTTSENFRDWNHSLLVGAGLKFPLGEYDAEENDEIINRNFQLGSGSLDYLLAVIYTLKYKSVGLNLESSYKINTENDLHYRFGNQFTSSLKLYYAMIQPSFSLLPYVGLTYEASEMHTDDGFLQVNTGGNALLTNVGVQAFYKQVMFMANYALVTAQDYNTDTRSTIESKNRFQLGVVLNIASKSSQEIKL</sequence>
<protein>
    <submittedName>
        <fullName evidence="2">Transporter</fullName>
    </submittedName>
</protein>
<name>A0ABY6CPZ5_9BACT</name>
<feature type="signal peptide" evidence="1">
    <location>
        <begin position="1"/>
        <end position="19"/>
    </location>
</feature>
<gene>
    <name evidence="2" type="ORF">N6H18_14240</name>
</gene>
<keyword evidence="3" id="KW-1185">Reference proteome</keyword>
<dbReference type="EMBL" id="CP106679">
    <property type="protein sequence ID" value="UXP31508.1"/>
    <property type="molecule type" value="Genomic_DNA"/>
</dbReference>
<proteinExistence type="predicted"/>
<organism evidence="2 3">
    <name type="scientific">Reichenbachiella agarivorans</name>
    <dbReference type="NCBI Taxonomy" id="2979464"/>
    <lineage>
        <taxon>Bacteria</taxon>
        <taxon>Pseudomonadati</taxon>
        <taxon>Bacteroidota</taxon>
        <taxon>Cytophagia</taxon>
        <taxon>Cytophagales</taxon>
        <taxon>Reichenbachiellaceae</taxon>
        <taxon>Reichenbachiella</taxon>
    </lineage>
</organism>
<evidence type="ECO:0000313" key="3">
    <source>
        <dbReference type="Proteomes" id="UP001065174"/>
    </source>
</evidence>
<accession>A0ABY6CPZ5</accession>
<keyword evidence="1" id="KW-0732">Signal</keyword>
<feature type="chain" id="PRO_5046761731" evidence="1">
    <location>
        <begin position="20"/>
        <end position="313"/>
    </location>
</feature>
<dbReference type="Proteomes" id="UP001065174">
    <property type="component" value="Chromosome"/>
</dbReference>
<reference evidence="2" key="1">
    <citation type="submission" date="2022-09" db="EMBL/GenBank/DDBJ databases">
        <title>Comparative genomics and taxonomic characterization of three novel marine species of genus Reichenbachiella exhibiting antioxidant and polysaccharide degradation activities.</title>
        <authorList>
            <person name="Muhammad N."/>
            <person name="Lee Y.-J."/>
            <person name="Ko J."/>
            <person name="Kim S.-G."/>
        </authorList>
    </citation>
    <scope>NUCLEOTIDE SEQUENCE</scope>
    <source>
        <strain evidence="2">BKB1-1</strain>
    </source>
</reference>
<evidence type="ECO:0000256" key="1">
    <source>
        <dbReference type="SAM" id="SignalP"/>
    </source>
</evidence>
<evidence type="ECO:0000313" key="2">
    <source>
        <dbReference type="EMBL" id="UXP31508.1"/>
    </source>
</evidence>
<dbReference type="RefSeq" id="WP_262308947.1">
    <property type="nucleotide sequence ID" value="NZ_CP106679.1"/>
</dbReference>